<keyword evidence="2" id="KW-1003">Cell membrane</keyword>
<dbReference type="GO" id="GO:0005886">
    <property type="term" value="C:plasma membrane"/>
    <property type="evidence" value="ECO:0007669"/>
    <property type="project" value="UniProtKB-SubCell"/>
</dbReference>
<keyword evidence="5 6" id="KW-0472">Membrane</keyword>
<sequence>MFAITGLPPFGIFISKLSILIAGFRTFPVAAGFLLFIVAVVFFGFFRAVTPMLFGLPAGPTSDVKPSGWTTWAVAVSLIFIIGMGLFTPQPFDRLLESAGATFLGR</sequence>
<feature type="transmembrane region" description="Helical" evidence="6">
    <location>
        <begin position="69"/>
        <end position="87"/>
    </location>
</feature>
<evidence type="ECO:0000256" key="2">
    <source>
        <dbReference type="ARBA" id="ARBA00022475"/>
    </source>
</evidence>
<comment type="caution">
    <text evidence="7">The sequence shown here is derived from an EMBL/GenBank/DDBJ whole genome shotgun (WGS) entry which is preliminary data.</text>
</comment>
<feature type="transmembrane region" description="Helical" evidence="6">
    <location>
        <begin position="31"/>
        <end position="49"/>
    </location>
</feature>
<protein>
    <recommendedName>
        <fullName evidence="8">NADH:quinone oxidoreductase/Mrp antiporter membrane subunit domain-containing protein</fullName>
    </recommendedName>
</protein>
<comment type="subcellular location">
    <subcellularLocation>
        <location evidence="1">Cell membrane</location>
        <topology evidence="1">Multi-pass membrane protein</topology>
    </subcellularLocation>
</comment>
<evidence type="ECO:0008006" key="8">
    <source>
        <dbReference type="Google" id="ProtNLM"/>
    </source>
</evidence>
<feature type="transmembrane region" description="Helical" evidence="6">
    <location>
        <begin position="6"/>
        <end position="24"/>
    </location>
</feature>
<organism evidence="7">
    <name type="scientific">Ammonifex degensii</name>
    <dbReference type="NCBI Taxonomy" id="42838"/>
    <lineage>
        <taxon>Bacteria</taxon>
        <taxon>Bacillati</taxon>
        <taxon>Bacillota</taxon>
        <taxon>Clostridia</taxon>
        <taxon>Thermoanaerobacterales</taxon>
        <taxon>Thermoanaerobacteraceae</taxon>
        <taxon>Ammonifex</taxon>
    </lineage>
</organism>
<proteinExistence type="predicted"/>
<dbReference type="InterPro" id="IPR052175">
    <property type="entry name" value="ComplexI-like_HydComp"/>
</dbReference>
<dbReference type="PANTHER" id="PTHR42682:SF5">
    <property type="entry name" value="HYDROGENASE-4 COMPONENT F"/>
    <property type="match status" value="1"/>
</dbReference>
<dbReference type="EMBL" id="DSMU01000376">
    <property type="protein sequence ID" value="HEL66199.1"/>
    <property type="molecule type" value="Genomic_DNA"/>
</dbReference>
<keyword evidence="4 6" id="KW-1133">Transmembrane helix</keyword>
<dbReference type="AlphaFoldDB" id="A0A7C2IRL3"/>
<evidence type="ECO:0000256" key="6">
    <source>
        <dbReference type="SAM" id="Phobius"/>
    </source>
</evidence>
<evidence type="ECO:0000313" key="7">
    <source>
        <dbReference type="EMBL" id="HEL66199.1"/>
    </source>
</evidence>
<keyword evidence="3 6" id="KW-0812">Transmembrane</keyword>
<reference evidence="7" key="1">
    <citation type="journal article" date="2020" name="mSystems">
        <title>Genome- and Community-Level Interaction Insights into Carbon Utilization and Element Cycling Functions of Hydrothermarchaeota in Hydrothermal Sediment.</title>
        <authorList>
            <person name="Zhou Z."/>
            <person name="Liu Y."/>
            <person name="Xu W."/>
            <person name="Pan J."/>
            <person name="Luo Z.H."/>
            <person name="Li M."/>
        </authorList>
    </citation>
    <scope>NUCLEOTIDE SEQUENCE [LARGE SCALE GENOMIC DNA]</scope>
    <source>
        <strain evidence="7">SpSt-300</strain>
    </source>
</reference>
<evidence type="ECO:0000256" key="1">
    <source>
        <dbReference type="ARBA" id="ARBA00004651"/>
    </source>
</evidence>
<evidence type="ECO:0000256" key="4">
    <source>
        <dbReference type="ARBA" id="ARBA00022989"/>
    </source>
</evidence>
<accession>A0A7C2IRL3</accession>
<gene>
    <name evidence="7" type="ORF">ENQ34_05935</name>
</gene>
<name>A0A7C2IRL3_9THEO</name>
<evidence type="ECO:0000256" key="3">
    <source>
        <dbReference type="ARBA" id="ARBA00022692"/>
    </source>
</evidence>
<evidence type="ECO:0000256" key="5">
    <source>
        <dbReference type="ARBA" id="ARBA00023136"/>
    </source>
</evidence>
<dbReference type="PANTHER" id="PTHR42682">
    <property type="entry name" value="HYDROGENASE-4 COMPONENT F"/>
    <property type="match status" value="1"/>
</dbReference>